<feature type="region of interest" description="Disordered" evidence="1">
    <location>
        <begin position="344"/>
        <end position="364"/>
    </location>
</feature>
<sequence>MYILFYAATQFKGEDPREGCTAIIALLFALLHGARSAWGLWQLHVFRTWCAKSIDALGAMGVPFRFSNEERRERVQRREMTQWEMADQMLANNTMVDNQITHGDTVSHIKFGNTHVRPPTSPQSWTWLGTVIFVWNYVKMCAWTLTTTTVMLADNLRFFVGAGTIGKVRQVPKSPVEVWINWSIVFAAQGLEDWMSEFCISKNPAAGEEQDELWTELEGKEKRKMEQTLWSGWKEGSSMHGGQIVKGELLKEAMKSGVGLPFGVAHLIEGEKKKLASDVRYGAYSEHLESKARKLEVKDEFRSEARKLNVEMMEWLTILLYMGRRFTLLQKEYLKNNDTFNDEERTDERLGVESSSAKIDESTSKEELDQAMIYLREQLSLPLRANVRTGAGSDGSEREMRVIAPWLPFSRKWRKLRSRNRKVLKVGEVVDIWLSMIAGDGLKLVLRKNKDWSSVCEGIRYDANVEEPDSGKMAKSRKTGENEGKTETERSMSLRDVHKKWKSGD</sequence>
<dbReference type="AlphaFoldDB" id="A0A2V3IYE0"/>
<feature type="region of interest" description="Disordered" evidence="1">
    <location>
        <begin position="466"/>
        <end position="505"/>
    </location>
</feature>
<dbReference type="Proteomes" id="UP000247409">
    <property type="component" value="Unassembled WGS sequence"/>
</dbReference>
<organism evidence="2 3">
    <name type="scientific">Gracilariopsis chorda</name>
    <dbReference type="NCBI Taxonomy" id="448386"/>
    <lineage>
        <taxon>Eukaryota</taxon>
        <taxon>Rhodophyta</taxon>
        <taxon>Florideophyceae</taxon>
        <taxon>Rhodymeniophycidae</taxon>
        <taxon>Gracilariales</taxon>
        <taxon>Gracilariaceae</taxon>
        <taxon>Gracilariopsis</taxon>
    </lineage>
</organism>
<proteinExistence type="predicted"/>
<evidence type="ECO:0000256" key="1">
    <source>
        <dbReference type="SAM" id="MobiDB-lite"/>
    </source>
</evidence>
<feature type="compositionally biased region" description="Basic and acidic residues" evidence="1">
    <location>
        <begin position="478"/>
        <end position="505"/>
    </location>
</feature>
<protein>
    <submittedName>
        <fullName evidence="2">Uncharacterized protein</fullName>
    </submittedName>
</protein>
<evidence type="ECO:0000313" key="3">
    <source>
        <dbReference type="Proteomes" id="UP000247409"/>
    </source>
</evidence>
<reference evidence="2 3" key="1">
    <citation type="journal article" date="2018" name="Mol. Biol. Evol.">
        <title>Analysis of the draft genome of the red seaweed Gracilariopsis chorda provides insights into genome size evolution in Rhodophyta.</title>
        <authorList>
            <person name="Lee J."/>
            <person name="Yang E.C."/>
            <person name="Graf L."/>
            <person name="Yang J.H."/>
            <person name="Qiu H."/>
            <person name="Zel Zion U."/>
            <person name="Chan C.X."/>
            <person name="Stephens T.G."/>
            <person name="Weber A.P.M."/>
            <person name="Boo G.H."/>
            <person name="Boo S.M."/>
            <person name="Kim K.M."/>
            <person name="Shin Y."/>
            <person name="Jung M."/>
            <person name="Lee S.J."/>
            <person name="Yim H.S."/>
            <person name="Lee J.H."/>
            <person name="Bhattacharya D."/>
            <person name="Yoon H.S."/>
        </authorList>
    </citation>
    <scope>NUCLEOTIDE SEQUENCE [LARGE SCALE GENOMIC DNA]</scope>
    <source>
        <strain evidence="2 3">SKKU-2015</strain>
        <tissue evidence="2">Whole body</tissue>
    </source>
</reference>
<gene>
    <name evidence="2" type="ORF">BWQ96_03523</name>
</gene>
<name>A0A2V3IYE0_9FLOR</name>
<keyword evidence="3" id="KW-1185">Reference proteome</keyword>
<dbReference type="OrthoDB" id="5631at2759"/>
<dbReference type="EMBL" id="NBIV01000034">
    <property type="protein sequence ID" value="PXF46697.1"/>
    <property type="molecule type" value="Genomic_DNA"/>
</dbReference>
<comment type="caution">
    <text evidence="2">The sequence shown here is derived from an EMBL/GenBank/DDBJ whole genome shotgun (WGS) entry which is preliminary data.</text>
</comment>
<accession>A0A2V3IYE0</accession>
<evidence type="ECO:0000313" key="2">
    <source>
        <dbReference type="EMBL" id="PXF46697.1"/>
    </source>
</evidence>